<sequence>MARLRDRTQPAPALITVILLLVLTPFTSILTASAKSNLQGDQRLTAAERPAKCGVGRFEWGSTCRTCAELKCSQAGCKDGTGCTACPAGSFIAHSVNGIQHCRACKDNGCSEDACKDKLGCSSCASGFVLIQRQQPETGEQTQACVPLAKLGCAVGKSLSGCSQCPLESGNKSAPSHFLAPSTGPTHSEGTKQCRSCSASSCAPGGCQDDVGCTGCGFGHMLVKDPLDRLARSPGTRNCTACAKLGCRANDCDPEKGCLACPAHHYLFFRPDLGTTVCMPCSEIHCEKGGCQDYHGCTACESRKDQYITWNQDPDHQVWRCITCIDAFNCSKCPSNHFISTFNGTDKIVYCNKCDDYHCRNDEPEICRSRYSKEEVAWKGDVTLRPREAMQLSGVGCSQCMDNFFGQQRLGVWDCRILVSHANCIRGLHTTILNRTSGCRGCPIGHYPEFDAMLTRSYRPFSKGIGHFAEWIQCERKCSELHCTDCDREYRDVVAQDKSFETVKCYGCESGYKLTEAGRCVKDCPTRGEVMIADGSCRPGCREGYIMSADGDCHAPCATGKRWFHKDQACKPESPPPQVPYPDEQLLFY</sequence>
<proteinExistence type="predicted"/>
<dbReference type="EMBL" id="JALJOS010000007">
    <property type="protein sequence ID" value="KAK9836785.1"/>
    <property type="molecule type" value="Genomic_DNA"/>
</dbReference>
<keyword evidence="2" id="KW-1185">Reference proteome</keyword>
<evidence type="ECO:0000313" key="1">
    <source>
        <dbReference type="EMBL" id="KAK9836785.1"/>
    </source>
</evidence>
<protein>
    <submittedName>
        <fullName evidence="1">Uncharacterized protein</fullName>
    </submittedName>
</protein>
<comment type="caution">
    <text evidence="1">The sequence shown here is derived from an EMBL/GenBank/DDBJ whole genome shotgun (WGS) entry which is preliminary data.</text>
</comment>
<dbReference type="Proteomes" id="UP001438707">
    <property type="component" value="Unassembled WGS sequence"/>
</dbReference>
<gene>
    <name evidence="1" type="ORF">WJX74_008053</name>
</gene>
<accession>A0AAW1RSW5</accession>
<dbReference type="AlphaFoldDB" id="A0AAW1RSW5"/>
<name>A0AAW1RSW5_9CHLO</name>
<evidence type="ECO:0000313" key="2">
    <source>
        <dbReference type="Proteomes" id="UP001438707"/>
    </source>
</evidence>
<organism evidence="1 2">
    <name type="scientific">Apatococcus lobatus</name>
    <dbReference type="NCBI Taxonomy" id="904363"/>
    <lineage>
        <taxon>Eukaryota</taxon>
        <taxon>Viridiplantae</taxon>
        <taxon>Chlorophyta</taxon>
        <taxon>core chlorophytes</taxon>
        <taxon>Trebouxiophyceae</taxon>
        <taxon>Chlorellales</taxon>
        <taxon>Chlorellaceae</taxon>
        <taxon>Apatococcus</taxon>
    </lineage>
</organism>
<reference evidence="1 2" key="1">
    <citation type="journal article" date="2024" name="Nat. Commun.">
        <title>Phylogenomics reveals the evolutionary origins of lichenization in chlorophyte algae.</title>
        <authorList>
            <person name="Puginier C."/>
            <person name="Libourel C."/>
            <person name="Otte J."/>
            <person name="Skaloud P."/>
            <person name="Haon M."/>
            <person name="Grisel S."/>
            <person name="Petersen M."/>
            <person name="Berrin J.G."/>
            <person name="Delaux P.M."/>
            <person name="Dal Grande F."/>
            <person name="Keller J."/>
        </authorList>
    </citation>
    <scope>NUCLEOTIDE SEQUENCE [LARGE SCALE GENOMIC DNA]</scope>
    <source>
        <strain evidence="1 2">SAG 2145</strain>
    </source>
</reference>